<proteinExistence type="predicted"/>
<dbReference type="PANTHER" id="PTHR31234">
    <property type="entry name" value="LATE EMBRYOGENESIS ABUNDANT (LEA) HYDROXYPROLINE-RICH GLYCOPROTEIN FAMILY"/>
    <property type="match status" value="1"/>
</dbReference>
<evidence type="ECO:0000256" key="2">
    <source>
        <dbReference type="ARBA" id="ARBA00022692"/>
    </source>
</evidence>
<evidence type="ECO:0000313" key="8">
    <source>
        <dbReference type="EMBL" id="KAL3748451.1"/>
    </source>
</evidence>
<dbReference type="PANTHER" id="PTHR31234:SF2">
    <property type="entry name" value="OS05G0199100 PROTEIN"/>
    <property type="match status" value="1"/>
</dbReference>
<evidence type="ECO:0000259" key="7">
    <source>
        <dbReference type="Pfam" id="PF03168"/>
    </source>
</evidence>
<sequence length="222" mass="24355">MRALNANHPHPDNDPESPLPSPESLRICRYKLIIGHCVAFAVPAILALAMVIFLAIPALMPPEFGLDLESSISSSNISTVQWNIFLSIKNPSKLIAVKYTHVKLLLSFGQLPLPHHLVIPSFTQGPSNVTTVPAMATVANINDLSAKGLVSALKDRRDVTINIEVKAKRRLHLGPWWVPMFDAYASCMDVTFMASTDSKGVGHWRILEGTLGCTIDILTLLW</sequence>
<dbReference type="InterPro" id="IPR004864">
    <property type="entry name" value="LEA_2"/>
</dbReference>
<comment type="caution">
    <text evidence="8">The sequence shown here is derived from an EMBL/GenBank/DDBJ whole genome shotgun (WGS) entry which is preliminary data.</text>
</comment>
<organism evidence="8 9">
    <name type="scientific">Eucalyptus globulus</name>
    <name type="common">Tasmanian blue gum</name>
    <dbReference type="NCBI Taxonomy" id="34317"/>
    <lineage>
        <taxon>Eukaryota</taxon>
        <taxon>Viridiplantae</taxon>
        <taxon>Streptophyta</taxon>
        <taxon>Embryophyta</taxon>
        <taxon>Tracheophyta</taxon>
        <taxon>Spermatophyta</taxon>
        <taxon>Magnoliopsida</taxon>
        <taxon>eudicotyledons</taxon>
        <taxon>Gunneridae</taxon>
        <taxon>Pentapetalae</taxon>
        <taxon>rosids</taxon>
        <taxon>malvids</taxon>
        <taxon>Myrtales</taxon>
        <taxon>Myrtaceae</taxon>
        <taxon>Myrtoideae</taxon>
        <taxon>Eucalypteae</taxon>
        <taxon>Eucalyptus</taxon>
    </lineage>
</organism>
<comment type="subcellular location">
    <subcellularLocation>
        <location evidence="1">Membrane</location>
        <topology evidence="1">Single-pass membrane protein</topology>
    </subcellularLocation>
</comment>
<dbReference type="GO" id="GO:0016020">
    <property type="term" value="C:membrane"/>
    <property type="evidence" value="ECO:0007669"/>
    <property type="project" value="UniProtKB-SubCell"/>
</dbReference>
<feature type="transmembrane region" description="Helical" evidence="6">
    <location>
        <begin position="33"/>
        <end position="60"/>
    </location>
</feature>
<reference evidence="8 9" key="1">
    <citation type="submission" date="2024-11" db="EMBL/GenBank/DDBJ databases">
        <title>Chromosome-level genome assembly of Eucalyptus globulus Labill. provides insights into its genome evolution.</title>
        <authorList>
            <person name="Li X."/>
        </authorList>
    </citation>
    <scope>NUCLEOTIDE SEQUENCE [LARGE SCALE GENOMIC DNA]</scope>
    <source>
        <strain evidence="8">CL2024</strain>
        <tissue evidence="8">Fresh tender leaves</tissue>
    </source>
</reference>
<dbReference type="AlphaFoldDB" id="A0ABD3LED4"/>
<feature type="domain" description="Late embryogenesis abundant protein LEA-2 subgroup" evidence="7">
    <location>
        <begin position="86"/>
        <end position="180"/>
    </location>
</feature>
<feature type="region of interest" description="Disordered" evidence="5">
    <location>
        <begin position="1"/>
        <end position="20"/>
    </location>
</feature>
<keyword evidence="3 6" id="KW-1133">Transmembrane helix</keyword>
<evidence type="ECO:0000313" key="9">
    <source>
        <dbReference type="Proteomes" id="UP001634007"/>
    </source>
</evidence>
<evidence type="ECO:0000256" key="5">
    <source>
        <dbReference type="SAM" id="MobiDB-lite"/>
    </source>
</evidence>
<evidence type="ECO:0000256" key="1">
    <source>
        <dbReference type="ARBA" id="ARBA00004167"/>
    </source>
</evidence>
<keyword evidence="2 6" id="KW-0812">Transmembrane</keyword>
<keyword evidence="9" id="KW-1185">Reference proteome</keyword>
<evidence type="ECO:0000256" key="4">
    <source>
        <dbReference type="ARBA" id="ARBA00023136"/>
    </source>
</evidence>
<evidence type="ECO:0000256" key="3">
    <source>
        <dbReference type="ARBA" id="ARBA00022989"/>
    </source>
</evidence>
<dbReference type="Proteomes" id="UP001634007">
    <property type="component" value="Unassembled WGS sequence"/>
</dbReference>
<dbReference type="Pfam" id="PF03168">
    <property type="entry name" value="LEA_2"/>
    <property type="match status" value="1"/>
</dbReference>
<accession>A0ABD3LED4</accession>
<keyword evidence="4 6" id="KW-0472">Membrane</keyword>
<dbReference type="InterPro" id="IPR044839">
    <property type="entry name" value="NDR1-like"/>
</dbReference>
<protein>
    <recommendedName>
        <fullName evidence="7">Late embryogenesis abundant protein LEA-2 subgroup domain-containing protein</fullName>
    </recommendedName>
</protein>
<dbReference type="EMBL" id="JBJKBG010000002">
    <property type="protein sequence ID" value="KAL3748451.1"/>
    <property type="molecule type" value="Genomic_DNA"/>
</dbReference>
<gene>
    <name evidence="8" type="ORF">ACJRO7_009657</name>
</gene>
<name>A0ABD3LED4_EUCGL</name>
<evidence type="ECO:0000256" key="6">
    <source>
        <dbReference type="SAM" id="Phobius"/>
    </source>
</evidence>